<reference evidence="1 2" key="1">
    <citation type="submission" date="2024-02" db="EMBL/GenBank/DDBJ databases">
        <title>De novo assembly and annotation of 12 fungi associated with fruit tree decline syndrome in Ontario, Canada.</title>
        <authorList>
            <person name="Sulman M."/>
            <person name="Ellouze W."/>
            <person name="Ilyukhin E."/>
        </authorList>
    </citation>
    <scope>NUCLEOTIDE SEQUENCE [LARGE SCALE GENOMIC DNA]</scope>
    <source>
        <strain evidence="1 2">M11/M66-122</strain>
    </source>
</reference>
<organism evidence="1 2">
    <name type="scientific">Diatrype stigma</name>
    <dbReference type="NCBI Taxonomy" id="117547"/>
    <lineage>
        <taxon>Eukaryota</taxon>
        <taxon>Fungi</taxon>
        <taxon>Dikarya</taxon>
        <taxon>Ascomycota</taxon>
        <taxon>Pezizomycotina</taxon>
        <taxon>Sordariomycetes</taxon>
        <taxon>Xylariomycetidae</taxon>
        <taxon>Xylariales</taxon>
        <taxon>Diatrypaceae</taxon>
        <taxon>Diatrype</taxon>
    </lineage>
</organism>
<dbReference type="AlphaFoldDB" id="A0AAN9UCD3"/>
<dbReference type="EMBL" id="JAKJXP020000111">
    <property type="protein sequence ID" value="KAK7745177.1"/>
    <property type="molecule type" value="Genomic_DNA"/>
</dbReference>
<comment type="caution">
    <text evidence="1">The sequence shown here is derived from an EMBL/GenBank/DDBJ whole genome shotgun (WGS) entry which is preliminary data.</text>
</comment>
<accession>A0AAN9UCD3</accession>
<sequence length="58" mass="6440">MEFVAVLDVVNAEEGPRSRLHTPSPRYASGCLTPEFLSEDFVHRVRLAGAVLKTEILD</sequence>
<evidence type="ECO:0000313" key="1">
    <source>
        <dbReference type="EMBL" id="KAK7745177.1"/>
    </source>
</evidence>
<proteinExistence type="predicted"/>
<evidence type="ECO:0000313" key="2">
    <source>
        <dbReference type="Proteomes" id="UP001320420"/>
    </source>
</evidence>
<keyword evidence="2" id="KW-1185">Reference proteome</keyword>
<dbReference type="Proteomes" id="UP001320420">
    <property type="component" value="Unassembled WGS sequence"/>
</dbReference>
<gene>
    <name evidence="1" type="ORF">SLS62_009890</name>
</gene>
<protein>
    <submittedName>
        <fullName evidence="1">Uncharacterized protein</fullName>
    </submittedName>
</protein>
<name>A0AAN9UCD3_9PEZI</name>